<keyword evidence="2" id="KW-1185">Reference proteome</keyword>
<organism evidence="1 2">
    <name type="scientific">Bradyrhizobium cytisi</name>
    <dbReference type="NCBI Taxonomy" id="515489"/>
    <lineage>
        <taxon>Bacteria</taxon>
        <taxon>Pseudomonadati</taxon>
        <taxon>Pseudomonadota</taxon>
        <taxon>Alphaproteobacteria</taxon>
        <taxon>Hyphomicrobiales</taxon>
        <taxon>Nitrobacteraceae</taxon>
        <taxon>Bradyrhizobium</taxon>
    </lineage>
</organism>
<evidence type="ECO:0000313" key="2">
    <source>
        <dbReference type="Proteomes" id="UP000324853"/>
    </source>
</evidence>
<evidence type="ECO:0000313" key="1">
    <source>
        <dbReference type="EMBL" id="TYL81217.1"/>
    </source>
</evidence>
<sequence length="117" mass="12933">MTTTVALSLKELKSIIELSSAGRIHAGSDANRHYRRRDAAVEAITCIASIERWRHDSVARRRKGFSQDHAIDRGIVSSPLGAHIKLCYVIWNDRKEMDIAPSPHLPVCKTSLSSGLG</sequence>
<dbReference type="AlphaFoldDB" id="A0A5S4WLH1"/>
<dbReference type="RefSeq" id="WP_148753318.1">
    <property type="nucleotide sequence ID" value="NZ_VSSR01000039.1"/>
</dbReference>
<proteinExistence type="predicted"/>
<comment type="caution">
    <text evidence="1">The sequence shown here is derived from an EMBL/GenBank/DDBJ whole genome shotgun (WGS) entry which is preliminary data.</text>
</comment>
<reference evidence="1 2" key="1">
    <citation type="submission" date="2019-08" db="EMBL/GenBank/DDBJ databases">
        <title>Bradyrhizobium hipponensis sp. nov., a rhizobium isolated from a Lupinus angustifolius root nodule in Tunisia.</title>
        <authorList>
            <person name="Off K."/>
            <person name="Rejili M."/>
            <person name="Mars M."/>
            <person name="Brachmann A."/>
            <person name="Marin M."/>
        </authorList>
    </citation>
    <scope>NUCLEOTIDE SEQUENCE [LARGE SCALE GENOMIC DNA]</scope>
    <source>
        <strain evidence="1 2">CTAW11</strain>
    </source>
</reference>
<name>A0A5S4WLH1_9BRAD</name>
<dbReference type="Proteomes" id="UP000324853">
    <property type="component" value="Unassembled WGS sequence"/>
</dbReference>
<dbReference type="EMBL" id="VSSR01000039">
    <property type="protein sequence ID" value="TYL81217.1"/>
    <property type="molecule type" value="Genomic_DNA"/>
</dbReference>
<protein>
    <submittedName>
        <fullName evidence="1">Uncharacterized protein</fullName>
    </submittedName>
</protein>
<accession>A0A5S4WLH1</accession>
<gene>
    <name evidence="1" type="ORF">FXB38_23360</name>
</gene>